<reference evidence="2 3" key="1">
    <citation type="submission" date="2020-10" db="EMBL/GenBank/DDBJ databases">
        <title>The Coptis chinensis genome and diversification of protoberbering-type alkaloids.</title>
        <authorList>
            <person name="Wang B."/>
            <person name="Shu S."/>
            <person name="Song C."/>
            <person name="Liu Y."/>
        </authorList>
    </citation>
    <scope>NUCLEOTIDE SEQUENCE [LARGE SCALE GENOMIC DNA]</scope>
    <source>
        <strain evidence="2">HL-2020</strain>
        <tissue evidence="2">Leaf</tissue>
    </source>
</reference>
<evidence type="ECO:0000256" key="1">
    <source>
        <dbReference type="SAM" id="MobiDB-lite"/>
    </source>
</evidence>
<dbReference type="PANTHER" id="PTHR31798">
    <property type="entry name" value="HYDROXYPROLINE-RICH GLYCOPROTEIN-LIKE"/>
    <property type="match status" value="1"/>
</dbReference>
<dbReference type="AlphaFoldDB" id="A0A835MES1"/>
<feature type="region of interest" description="Disordered" evidence="1">
    <location>
        <begin position="230"/>
        <end position="256"/>
    </location>
</feature>
<evidence type="ECO:0000313" key="3">
    <source>
        <dbReference type="Proteomes" id="UP000631114"/>
    </source>
</evidence>
<sequence length="256" mass="28728">MEETNIRNREDLSLIRGRATMVQFLHCLARKMNGLKAKNFNYYLRGSTNLKDKKQFPGLGISAIDSKKRRWGFTGVDIGVLDLIEMGSELAILAFSPLNLQSSLSANVYSPGRNSIFAIGPYAHETRLVSPPVFNLHHRTIHRPFTPLRNLCIDNTFANWRFSTRNQGHIKVRSITPDPVTPPFGAISIRESDFEVMRLANSDNGSQNDDIVIGHAGYRFELTAKVGTNRMGMDHPHRVESTAGASIRRNNSASYK</sequence>
<evidence type="ECO:0000313" key="2">
    <source>
        <dbReference type="EMBL" id="KAF9624384.1"/>
    </source>
</evidence>
<dbReference type="PANTHER" id="PTHR31798:SF10">
    <property type="entry name" value="OS02G0822000 PROTEIN"/>
    <property type="match status" value="1"/>
</dbReference>
<protein>
    <submittedName>
        <fullName evidence="2">Uncharacterized protein</fullName>
    </submittedName>
</protein>
<comment type="caution">
    <text evidence="2">The sequence shown here is derived from an EMBL/GenBank/DDBJ whole genome shotgun (WGS) entry which is preliminary data.</text>
</comment>
<dbReference type="EMBL" id="JADFTS010000001">
    <property type="protein sequence ID" value="KAF9624384.1"/>
    <property type="molecule type" value="Genomic_DNA"/>
</dbReference>
<name>A0A835MES1_9MAGN</name>
<gene>
    <name evidence="2" type="ORF">IFM89_010551</name>
</gene>
<proteinExistence type="predicted"/>
<dbReference type="Proteomes" id="UP000631114">
    <property type="component" value="Unassembled WGS sequence"/>
</dbReference>
<accession>A0A835MES1</accession>
<keyword evidence="3" id="KW-1185">Reference proteome</keyword>
<dbReference type="InterPro" id="IPR040420">
    <property type="entry name" value="At1g76660-like"/>
</dbReference>
<organism evidence="2 3">
    <name type="scientific">Coptis chinensis</name>
    <dbReference type="NCBI Taxonomy" id="261450"/>
    <lineage>
        <taxon>Eukaryota</taxon>
        <taxon>Viridiplantae</taxon>
        <taxon>Streptophyta</taxon>
        <taxon>Embryophyta</taxon>
        <taxon>Tracheophyta</taxon>
        <taxon>Spermatophyta</taxon>
        <taxon>Magnoliopsida</taxon>
        <taxon>Ranunculales</taxon>
        <taxon>Ranunculaceae</taxon>
        <taxon>Coptidoideae</taxon>
        <taxon>Coptis</taxon>
    </lineage>
</organism>